<dbReference type="EMBL" id="JAMYWD010000001">
    <property type="protein sequence ID" value="KAJ4980880.1"/>
    <property type="molecule type" value="Genomic_DNA"/>
</dbReference>
<feature type="domain" description="RING-type" evidence="5">
    <location>
        <begin position="194"/>
        <end position="235"/>
    </location>
</feature>
<dbReference type="GO" id="GO:0005634">
    <property type="term" value="C:nucleus"/>
    <property type="evidence" value="ECO:0007669"/>
    <property type="project" value="TreeGrafter"/>
</dbReference>
<evidence type="ECO:0000256" key="3">
    <source>
        <dbReference type="ARBA" id="ARBA00022833"/>
    </source>
</evidence>
<dbReference type="InterPro" id="IPR001841">
    <property type="entry name" value="Znf_RING"/>
</dbReference>
<name>A0A9Q0R2U9_9MAGN</name>
<gene>
    <name evidence="6" type="ORF">NE237_031717</name>
</gene>
<organism evidence="6 7">
    <name type="scientific">Protea cynaroides</name>
    <dbReference type="NCBI Taxonomy" id="273540"/>
    <lineage>
        <taxon>Eukaryota</taxon>
        <taxon>Viridiplantae</taxon>
        <taxon>Streptophyta</taxon>
        <taxon>Embryophyta</taxon>
        <taxon>Tracheophyta</taxon>
        <taxon>Spermatophyta</taxon>
        <taxon>Magnoliopsida</taxon>
        <taxon>Proteales</taxon>
        <taxon>Proteaceae</taxon>
        <taxon>Protea</taxon>
    </lineage>
</organism>
<accession>A0A9Q0R2U9</accession>
<dbReference type="InterPro" id="IPR013083">
    <property type="entry name" value="Znf_RING/FYVE/PHD"/>
</dbReference>
<reference evidence="6" key="1">
    <citation type="journal article" date="2023" name="Plant J.">
        <title>The genome of the king protea, Protea cynaroides.</title>
        <authorList>
            <person name="Chang J."/>
            <person name="Duong T.A."/>
            <person name="Schoeman C."/>
            <person name="Ma X."/>
            <person name="Roodt D."/>
            <person name="Barker N."/>
            <person name="Li Z."/>
            <person name="Van de Peer Y."/>
            <person name="Mizrachi E."/>
        </authorList>
    </citation>
    <scope>NUCLEOTIDE SEQUENCE</scope>
    <source>
        <tissue evidence="6">Young leaves</tissue>
    </source>
</reference>
<comment type="caution">
    <text evidence="6">The sequence shown here is derived from an EMBL/GenBank/DDBJ whole genome shotgun (WGS) entry which is preliminary data.</text>
</comment>
<dbReference type="GO" id="GO:0061630">
    <property type="term" value="F:ubiquitin protein ligase activity"/>
    <property type="evidence" value="ECO:0007669"/>
    <property type="project" value="TreeGrafter"/>
</dbReference>
<proteinExistence type="predicted"/>
<dbReference type="AlphaFoldDB" id="A0A9Q0R2U9"/>
<dbReference type="GO" id="GO:0008270">
    <property type="term" value="F:zinc ion binding"/>
    <property type="evidence" value="ECO:0007669"/>
    <property type="project" value="UniProtKB-KW"/>
</dbReference>
<keyword evidence="3" id="KW-0862">Zinc</keyword>
<dbReference type="SUPFAM" id="SSF57850">
    <property type="entry name" value="RING/U-box"/>
    <property type="match status" value="1"/>
</dbReference>
<evidence type="ECO:0000256" key="4">
    <source>
        <dbReference type="PROSITE-ProRule" id="PRU00175"/>
    </source>
</evidence>
<evidence type="ECO:0000313" key="7">
    <source>
        <dbReference type="Proteomes" id="UP001141806"/>
    </source>
</evidence>
<dbReference type="Gene3D" id="3.30.40.10">
    <property type="entry name" value="Zinc/RING finger domain, C3HC4 (zinc finger)"/>
    <property type="match status" value="1"/>
</dbReference>
<evidence type="ECO:0000259" key="5">
    <source>
        <dbReference type="PROSITE" id="PS50089"/>
    </source>
</evidence>
<dbReference type="InterPro" id="IPR051834">
    <property type="entry name" value="RING_finger_E3_ligase"/>
</dbReference>
<dbReference type="Pfam" id="PF13639">
    <property type="entry name" value="zf-RING_2"/>
    <property type="match status" value="1"/>
</dbReference>
<evidence type="ECO:0000313" key="6">
    <source>
        <dbReference type="EMBL" id="KAJ4980880.1"/>
    </source>
</evidence>
<sequence length="245" mass="28134">MHAYLRVGLSAYDDRERSDNLEPKASFRFLSKREDVVVSNTINGGGSGEQLILGTRTSGRQEKVFHIADFSHLLLPTVNENCIHDMLTQIPIPLATIESGIKQQISTYALDAALLCQERRARFLEIVIYFTFQYVGSYEEHRMSSGLDVESMLMGTVNDGDSRGFRRVPASRFEIQVMKNKKFDDEDQQQFSTCMICMDEFVKGVLIVKLPCTHFFHWQCFFKWSKNKNSCPICRFALPPPPNWD</sequence>
<keyword evidence="1" id="KW-0479">Metal-binding</keyword>
<dbReference type="Proteomes" id="UP001141806">
    <property type="component" value="Unassembled WGS sequence"/>
</dbReference>
<keyword evidence="2 4" id="KW-0863">Zinc-finger</keyword>
<dbReference type="OrthoDB" id="913834at2759"/>
<evidence type="ECO:0000256" key="2">
    <source>
        <dbReference type="ARBA" id="ARBA00022771"/>
    </source>
</evidence>
<dbReference type="PANTHER" id="PTHR45931">
    <property type="entry name" value="SI:CH211-59O9.10"/>
    <property type="match status" value="1"/>
</dbReference>
<dbReference type="PROSITE" id="PS50089">
    <property type="entry name" value="ZF_RING_2"/>
    <property type="match status" value="1"/>
</dbReference>
<dbReference type="CDD" id="cd16454">
    <property type="entry name" value="RING-H2_PA-TM-RING"/>
    <property type="match status" value="1"/>
</dbReference>
<dbReference type="SMART" id="SM00184">
    <property type="entry name" value="RING"/>
    <property type="match status" value="1"/>
</dbReference>
<protein>
    <recommendedName>
        <fullName evidence="5">RING-type domain-containing protein</fullName>
    </recommendedName>
</protein>
<dbReference type="PANTHER" id="PTHR45931:SF3">
    <property type="entry name" value="RING ZINC FINGER-CONTAINING PROTEIN"/>
    <property type="match status" value="1"/>
</dbReference>
<keyword evidence="7" id="KW-1185">Reference proteome</keyword>
<dbReference type="GO" id="GO:0006511">
    <property type="term" value="P:ubiquitin-dependent protein catabolic process"/>
    <property type="evidence" value="ECO:0007669"/>
    <property type="project" value="TreeGrafter"/>
</dbReference>
<evidence type="ECO:0000256" key="1">
    <source>
        <dbReference type="ARBA" id="ARBA00022723"/>
    </source>
</evidence>